<reference evidence="1" key="1">
    <citation type="journal article" date="2015" name="Nature">
        <title>Complex archaea that bridge the gap between prokaryotes and eukaryotes.</title>
        <authorList>
            <person name="Spang A."/>
            <person name="Saw J.H."/>
            <person name="Jorgensen S.L."/>
            <person name="Zaremba-Niedzwiedzka K."/>
            <person name="Martijn J."/>
            <person name="Lind A.E."/>
            <person name="van Eijk R."/>
            <person name="Schleper C."/>
            <person name="Guy L."/>
            <person name="Ettema T.J."/>
        </authorList>
    </citation>
    <scope>NUCLEOTIDE SEQUENCE</scope>
</reference>
<dbReference type="EMBL" id="LAZR01002232">
    <property type="protein sequence ID" value="KKN32706.1"/>
    <property type="molecule type" value="Genomic_DNA"/>
</dbReference>
<name>A0A0F9S6L5_9ZZZZ</name>
<proteinExistence type="predicted"/>
<protein>
    <submittedName>
        <fullName evidence="1">Uncharacterized protein</fullName>
    </submittedName>
</protein>
<gene>
    <name evidence="1" type="ORF">LCGC14_0810920</name>
</gene>
<evidence type="ECO:0000313" key="1">
    <source>
        <dbReference type="EMBL" id="KKN32706.1"/>
    </source>
</evidence>
<accession>A0A0F9S6L5</accession>
<comment type="caution">
    <text evidence="1">The sequence shown here is derived from an EMBL/GenBank/DDBJ whole genome shotgun (WGS) entry which is preliminary data.</text>
</comment>
<organism evidence="1">
    <name type="scientific">marine sediment metagenome</name>
    <dbReference type="NCBI Taxonomy" id="412755"/>
    <lineage>
        <taxon>unclassified sequences</taxon>
        <taxon>metagenomes</taxon>
        <taxon>ecological metagenomes</taxon>
    </lineage>
</organism>
<dbReference type="AlphaFoldDB" id="A0A0F9S6L5"/>
<sequence>MADPFSAKELQERARNTAWMVENHRPDAEMNVQVQELDRLVSAAVQLKQTQMILRQTQAPAGCSHRTKRRYRCYDCDLTFCKRCIKAHCRAEADTIFQQWGVAIEQLEEALAEREEAIMRGVRGIHYLCGTSEALREIVATLLAENERLREHGLPESVATWNDAAQRTLGRMCEVYRDAKVETRQARAEVERLRATLEPPMPRPFVLQRGADATGISGTGIVAGGVVWPDGVVAIRWYSEWPTSVVFHDRGLESVEAVHGHDGKTLIVFGIVEERE</sequence>